<keyword evidence="3" id="KW-1185">Reference proteome</keyword>
<organism evidence="2 3">
    <name type="scientific">Rhypophila decipiens</name>
    <dbReference type="NCBI Taxonomy" id="261697"/>
    <lineage>
        <taxon>Eukaryota</taxon>
        <taxon>Fungi</taxon>
        <taxon>Dikarya</taxon>
        <taxon>Ascomycota</taxon>
        <taxon>Pezizomycotina</taxon>
        <taxon>Sordariomycetes</taxon>
        <taxon>Sordariomycetidae</taxon>
        <taxon>Sordariales</taxon>
        <taxon>Naviculisporaceae</taxon>
        <taxon>Rhypophila</taxon>
    </lineage>
</organism>
<comment type="caution">
    <text evidence="2">The sequence shown here is derived from an EMBL/GenBank/DDBJ whole genome shotgun (WGS) entry which is preliminary data.</text>
</comment>
<feature type="transmembrane region" description="Helical" evidence="1">
    <location>
        <begin position="181"/>
        <end position="205"/>
    </location>
</feature>
<reference evidence="2" key="2">
    <citation type="submission" date="2023-05" db="EMBL/GenBank/DDBJ databases">
        <authorList>
            <consortium name="Lawrence Berkeley National Laboratory"/>
            <person name="Steindorff A."/>
            <person name="Hensen N."/>
            <person name="Bonometti L."/>
            <person name="Westerberg I."/>
            <person name="Brannstrom I.O."/>
            <person name="Guillou S."/>
            <person name="Cros-Aarteil S."/>
            <person name="Calhoun S."/>
            <person name="Haridas S."/>
            <person name="Kuo A."/>
            <person name="Mondo S."/>
            <person name="Pangilinan J."/>
            <person name="Riley R."/>
            <person name="Labutti K."/>
            <person name="Andreopoulos B."/>
            <person name="Lipzen A."/>
            <person name="Chen C."/>
            <person name="Yanf M."/>
            <person name="Daum C."/>
            <person name="Ng V."/>
            <person name="Clum A."/>
            <person name="Ohm R."/>
            <person name="Martin F."/>
            <person name="Silar P."/>
            <person name="Natvig D."/>
            <person name="Lalanne C."/>
            <person name="Gautier V."/>
            <person name="Ament-Velasquez S.L."/>
            <person name="Kruys A."/>
            <person name="Hutchinson M.I."/>
            <person name="Powell A.J."/>
            <person name="Barry K."/>
            <person name="Miller A.N."/>
            <person name="Grigoriev I.V."/>
            <person name="Debuchy R."/>
            <person name="Gladieux P."/>
            <person name="Thoren M.H."/>
            <person name="Johannesson H."/>
        </authorList>
    </citation>
    <scope>NUCLEOTIDE SEQUENCE</scope>
    <source>
        <strain evidence="2">PSN293</strain>
    </source>
</reference>
<evidence type="ECO:0000313" key="2">
    <source>
        <dbReference type="EMBL" id="KAK4216872.1"/>
    </source>
</evidence>
<keyword evidence="1" id="KW-1133">Transmembrane helix</keyword>
<proteinExistence type="predicted"/>
<dbReference type="EMBL" id="MU858064">
    <property type="protein sequence ID" value="KAK4216872.1"/>
    <property type="molecule type" value="Genomic_DNA"/>
</dbReference>
<name>A0AAN6YHP9_9PEZI</name>
<protein>
    <submittedName>
        <fullName evidence="2">Uncharacterized protein</fullName>
    </submittedName>
</protein>
<dbReference type="Proteomes" id="UP001301769">
    <property type="component" value="Unassembled WGS sequence"/>
</dbReference>
<keyword evidence="1" id="KW-0472">Membrane</keyword>
<feature type="transmembrane region" description="Helical" evidence="1">
    <location>
        <begin position="120"/>
        <end position="139"/>
    </location>
</feature>
<reference evidence="2" key="1">
    <citation type="journal article" date="2023" name="Mol. Phylogenet. Evol.">
        <title>Genome-scale phylogeny and comparative genomics of the fungal order Sordariales.</title>
        <authorList>
            <person name="Hensen N."/>
            <person name="Bonometti L."/>
            <person name="Westerberg I."/>
            <person name="Brannstrom I.O."/>
            <person name="Guillou S."/>
            <person name="Cros-Aarteil S."/>
            <person name="Calhoun S."/>
            <person name="Haridas S."/>
            <person name="Kuo A."/>
            <person name="Mondo S."/>
            <person name="Pangilinan J."/>
            <person name="Riley R."/>
            <person name="LaButti K."/>
            <person name="Andreopoulos B."/>
            <person name="Lipzen A."/>
            <person name="Chen C."/>
            <person name="Yan M."/>
            <person name="Daum C."/>
            <person name="Ng V."/>
            <person name="Clum A."/>
            <person name="Steindorff A."/>
            <person name="Ohm R.A."/>
            <person name="Martin F."/>
            <person name="Silar P."/>
            <person name="Natvig D.O."/>
            <person name="Lalanne C."/>
            <person name="Gautier V."/>
            <person name="Ament-Velasquez S.L."/>
            <person name="Kruys A."/>
            <person name="Hutchinson M.I."/>
            <person name="Powell A.J."/>
            <person name="Barry K."/>
            <person name="Miller A.N."/>
            <person name="Grigoriev I.V."/>
            <person name="Debuchy R."/>
            <person name="Gladieux P."/>
            <person name="Hiltunen Thoren M."/>
            <person name="Johannesson H."/>
        </authorList>
    </citation>
    <scope>NUCLEOTIDE SEQUENCE</scope>
    <source>
        <strain evidence="2">PSN293</strain>
    </source>
</reference>
<dbReference type="AlphaFoldDB" id="A0AAN6YHP9"/>
<sequence length="229" mass="26788">MQTLRIASEWIQESMDDLRHMVNDMDRLYLSSQTPEGFPTFLPLDATKRDEFIRVYRSNWDRVLLRQHNMGLELLSRIAKKQEELKSLRDGLINCLPATNQLFNATSINEAAKSTQLNHYILAFTVVTIFYLPLSFIAVRNRPELDQASHLLHFADQYQYVKTLFALDFFYLKEDPRQTKWFIATTVSVAIGTYVASWLLVWIVQEPNHRALAWALAEVRASFAWAMRR</sequence>
<keyword evidence="1" id="KW-0812">Transmembrane</keyword>
<gene>
    <name evidence="2" type="ORF">QBC37DRAFT_370528</name>
</gene>
<evidence type="ECO:0000313" key="3">
    <source>
        <dbReference type="Proteomes" id="UP001301769"/>
    </source>
</evidence>
<evidence type="ECO:0000256" key="1">
    <source>
        <dbReference type="SAM" id="Phobius"/>
    </source>
</evidence>
<accession>A0AAN6YHP9</accession>